<evidence type="ECO:0000259" key="4">
    <source>
        <dbReference type="PROSITE" id="PS01124"/>
    </source>
</evidence>
<keyword evidence="3" id="KW-0804">Transcription</keyword>
<dbReference type="SUPFAM" id="SSF51215">
    <property type="entry name" value="Regulatory protein AraC"/>
    <property type="match status" value="1"/>
</dbReference>
<dbReference type="PANTHER" id="PTHR11019">
    <property type="entry name" value="HTH-TYPE TRANSCRIPTIONAL REGULATOR NIMR"/>
    <property type="match status" value="1"/>
</dbReference>
<evidence type="ECO:0000256" key="2">
    <source>
        <dbReference type="ARBA" id="ARBA00023125"/>
    </source>
</evidence>
<dbReference type="Gene3D" id="1.10.10.60">
    <property type="entry name" value="Homeodomain-like"/>
    <property type="match status" value="1"/>
</dbReference>
<dbReference type="InterPro" id="IPR037923">
    <property type="entry name" value="HTH-like"/>
</dbReference>
<keyword evidence="2" id="KW-0238">DNA-binding</keyword>
<dbReference type="PRINTS" id="PR00032">
    <property type="entry name" value="HTHARAC"/>
</dbReference>
<sequence length="271" mass="31678">MIKVEKKEKYYITEVDANQYSIYCHHDLMGELLIPNHSHDKDQFLYTEGGVVYVKTEKKTYFLPARHFMWIPAGVKHSIHPNAEDVIMRNLYFPKEEMGMDFYKKEGIYPVNDLLLNLLLFTNRWNGNLEQDTRNYTIAKALKVLLPELSGNSLELSLPLAKDKRLLKITEYINAHLHEHLLFTDIAQQYGFSTRTLHRIFTKDLSMSFIQYFTICRMLRAIELLQKKNIPVSEVALSVGYNSLPSFSNTFYKLLGQRPSEYAKGKNILEK</sequence>
<dbReference type="Pfam" id="PF02311">
    <property type="entry name" value="AraC_binding"/>
    <property type="match status" value="1"/>
</dbReference>
<dbReference type="OrthoDB" id="1266582at2"/>
<accession>A0A345HDQ6</accession>
<dbReference type="PROSITE" id="PS01124">
    <property type="entry name" value="HTH_ARAC_FAMILY_2"/>
    <property type="match status" value="1"/>
</dbReference>
<dbReference type="InterPro" id="IPR014710">
    <property type="entry name" value="RmlC-like_jellyroll"/>
</dbReference>
<reference evidence="5 6" key="1">
    <citation type="submission" date="2018-07" db="EMBL/GenBank/DDBJ databases">
        <title>Complete genome sequence of Flavobacterium arcticum type strain SM1502T.</title>
        <authorList>
            <person name="Li Y."/>
            <person name="Li D.-D."/>
        </authorList>
    </citation>
    <scope>NUCLEOTIDE SEQUENCE [LARGE SCALE GENOMIC DNA]</scope>
    <source>
        <strain evidence="5 6">SM1502</strain>
    </source>
</reference>
<dbReference type="Pfam" id="PF12833">
    <property type="entry name" value="HTH_18"/>
    <property type="match status" value="1"/>
</dbReference>
<dbReference type="KEGG" id="fat:DVK85_10935"/>
<evidence type="ECO:0000256" key="1">
    <source>
        <dbReference type="ARBA" id="ARBA00023015"/>
    </source>
</evidence>
<evidence type="ECO:0000313" key="5">
    <source>
        <dbReference type="EMBL" id="AXG74716.1"/>
    </source>
</evidence>
<keyword evidence="1" id="KW-0805">Transcription regulation</keyword>
<dbReference type="InterPro" id="IPR018060">
    <property type="entry name" value="HTH_AraC"/>
</dbReference>
<dbReference type="PANTHER" id="PTHR11019:SF159">
    <property type="entry name" value="TRANSCRIPTIONAL REGULATOR-RELATED"/>
    <property type="match status" value="1"/>
</dbReference>
<dbReference type="SUPFAM" id="SSF46689">
    <property type="entry name" value="Homeodomain-like"/>
    <property type="match status" value="2"/>
</dbReference>
<dbReference type="GO" id="GO:0003700">
    <property type="term" value="F:DNA-binding transcription factor activity"/>
    <property type="evidence" value="ECO:0007669"/>
    <property type="project" value="InterPro"/>
</dbReference>
<dbReference type="InterPro" id="IPR009057">
    <property type="entry name" value="Homeodomain-like_sf"/>
</dbReference>
<keyword evidence="6" id="KW-1185">Reference proteome</keyword>
<organism evidence="5 6">
    <name type="scientific">Flavobacterium arcticum</name>
    <dbReference type="NCBI Taxonomy" id="1784713"/>
    <lineage>
        <taxon>Bacteria</taxon>
        <taxon>Pseudomonadati</taxon>
        <taxon>Bacteroidota</taxon>
        <taxon>Flavobacteriia</taxon>
        <taxon>Flavobacteriales</taxon>
        <taxon>Flavobacteriaceae</taxon>
        <taxon>Flavobacterium</taxon>
    </lineage>
</organism>
<dbReference type="Gene3D" id="2.60.120.10">
    <property type="entry name" value="Jelly Rolls"/>
    <property type="match status" value="1"/>
</dbReference>
<dbReference type="SMART" id="SM00342">
    <property type="entry name" value="HTH_ARAC"/>
    <property type="match status" value="1"/>
</dbReference>
<evidence type="ECO:0000256" key="3">
    <source>
        <dbReference type="ARBA" id="ARBA00023163"/>
    </source>
</evidence>
<dbReference type="InterPro" id="IPR003313">
    <property type="entry name" value="AraC-bd"/>
</dbReference>
<protein>
    <submittedName>
        <fullName evidence="5">AraC family transcriptional regulator</fullName>
    </submittedName>
</protein>
<dbReference type="RefSeq" id="WP_114678474.1">
    <property type="nucleotide sequence ID" value="NZ_CP031188.1"/>
</dbReference>
<proteinExistence type="predicted"/>
<dbReference type="AlphaFoldDB" id="A0A345HDQ6"/>
<dbReference type="InterPro" id="IPR020449">
    <property type="entry name" value="Tscrpt_reg_AraC-type_HTH"/>
</dbReference>
<dbReference type="EMBL" id="CP031188">
    <property type="protein sequence ID" value="AXG74716.1"/>
    <property type="molecule type" value="Genomic_DNA"/>
</dbReference>
<evidence type="ECO:0000313" key="6">
    <source>
        <dbReference type="Proteomes" id="UP000253951"/>
    </source>
</evidence>
<name>A0A345HDQ6_9FLAO</name>
<dbReference type="GO" id="GO:0043565">
    <property type="term" value="F:sequence-specific DNA binding"/>
    <property type="evidence" value="ECO:0007669"/>
    <property type="project" value="InterPro"/>
</dbReference>
<dbReference type="Proteomes" id="UP000253951">
    <property type="component" value="Chromosome"/>
</dbReference>
<gene>
    <name evidence="5" type="ORF">DVK85_10935</name>
</gene>
<feature type="domain" description="HTH araC/xylS-type" evidence="4">
    <location>
        <begin position="167"/>
        <end position="265"/>
    </location>
</feature>